<dbReference type="Pfam" id="PF06031">
    <property type="entry name" value="SERTA"/>
    <property type="match status" value="1"/>
</dbReference>
<feature type="region of interest" description="Disordered" evidence="1">
    <location>
        <begin position="286"/>
        <end position="306"/>
    </location>
</feature>
<proteinExistence type="predicted"/>
<dbReference type="GeneTree" id="ENSGT00940000168703"/>
<organism evidence="3 4">
    <name type="scientific">Seriola dumerili</name>
    <name type="common">Greater amberjack</name>
    <name type="synonym">Caranx dumerili</name>
    <dbReference type="NCBI Taxonomy" id="41447"/>
    <lineage>
        <taxon>Eukaryota</taxon>
        <taxon>Metazoa</taxon>
        <taxon>Chordata</taxon>
        <taxon>Craniata</taxon>
        <taxon>Vertebrata</taxon>
        <taxon>Euteleostomi</taxon>
        <taxon>Actinopterygii</taxon>
        <taxon>Neopterygii</taxon>
        <taxon>Teleostei</taxon>
        <taxon>Neoteleostei</taxon>
        <taxon>Acanthomorphata</taxon>
        <taxon>Carangaria</taxon>
        <taxon>Carangiformes</taxon>
        <taxon>Carangidae</taxon>
        <taxon>Seriola</taxon>
    </lineage>
</organism>
<accession>A0A3B4T966</accession>
<dbReference type="PROSITE" id="PS51053">
    <property type="entry name" value="SERTA"/>
    <property type="match status" value="1"/>
</dbReference>
<dbReference type="Ensembl" id="ENSSDUT00000002683.1">
    <property type="protein sequence ID" value="ENSSDUP00000002610.1"/>
    <property type="gene ID" value="ENSSDUG00000002034.1"/>
</dbReference>
<dbReference type="PANTHER" id="PTHR16277">
    <property type="entry name" value="CELL DIVISION CYCLE ASSOCIATED PROTEIN 4/SERTA DOMAIN-CONTAINING PROTEIN 2"/>
    <property type="match status" value="1"/>
</dbReference>
<dbReference type="OMA" id="EDWESMS"/>
<evidence type="ECO:0000256" key="1">
    <source>
        <dbReference type="SAM" id="MobiDB-lite"/>
    </source>
</evidence>
<protein>
    <submittedName>
        <fullName evidence="3">SERTA domain-containing protein 2-like</fullName>
    </submittedName>
</protein>
<dbReference type="AlphaFoldDB" id="A0A3B4T966"/>
<keyword evidence="4" id="KW-1185">Reference proteome</keyword>
<feature type="region of interest" description="Disordered" evidence="1">
    <location>
        <begin position="1"/>
        <end position="22"/>
    </location>
</feature>
<sequence length="323" mass="35231">MIMKGQKRKFPPEDVEVSDRTSPTWESQRQFVFSVSLSKYQRGQELPEPSLRRSVLIANTLRQISLEACMAPSVDREVSPCSSSPAIQAKEWESIFTGVPAAKHHSAVAVTNSHSALTSCPLVSSNYMSNCVTTAISSILTALDSTIDGSPQVAPRTPLRSLENLSRPEGSVAWVKQEVRGYGGSWEQQEECRVRESNMEVMRSSYLSDLTVEDLFQDIDTSLLERDMGVLGLRGSGGGYPAGDDLLRYLPPFSPSSSSSHPFSLSLNQNLKCLPSFSSFSPLSSSSSSSPSISSPPSSPFSGHNHVREGLELEHLMEILVES</sequence>
<feature type="domain" description="SERTA" evidence="2">
    <location>
        <begin position="25"/>
        <end position="72"/>
    </location>
</feature>
<dbReference type="GO" id="GO:0005634">
    <property type="term" value="C:nucleus"/>
    <property type="evidence" value="ECO:0007669"/>
    <property type="project" value="TreeGrafter"/>
</dbReference>
<dbReference type="PANTHER" id="PTHR16277:SF13">
    <property type="entry name" value="SERTA DOMAIN-CONTAINING PROTEIN 3"/>
    <property type="match status" value="1"/>
</dbReference>
<dbReference type="Ensembl" id="ENSSDUT00000002678.1">
    <property type="protein sequence ID" value="ENSSDUP00000002605.1"/>
    <property type="gene ID" value="ENSSDUG00000002034.1"/>
</dbReference>
<dbReference type="InterPro" id="IPR052262">
    <property type="entry name" value="E2F-SERTA_domain_protein"/>
</dbReference>
<feature type="compositionally biased region" description="Low complexity" evidence="1">
    <location>
        <begin position="286"/>
        <end position="302"/>
    </location>
</feature>
<dbReference type="STRING" id="41447.ENSSDUP00000002605"/>
<evidence type="ECO:0000259" key="2">
    <source>
        <dbReference type="PROSITE" id="PS51053"/>
    </source>
</evidence>
<dbReference type="InterPro" id="IPR009263">
    <property type="entry name" value="SERTA_dom"/>
</dbReference>
<evidence type="ECO:0000313" key="3">
    <source>
        <dbReference type="Ensembl" id="ENSSDUP00000002605.1"/>
    </source>
</evidence>
<evidence type="ECO:0000313" key="4">
    <source>
        <dbReference type="Proteomes" id="UP000261420"/>
    </source>
</evidence>
<reference evidence="3" key="1">
    <citation type="submission" date="2025-05" db="UniProtKB">
        <authorList>
            <consortium name="Ensembl"/>
        </authorList>
    </citation>
    <scope>IDENTIFICATION</scope>
</reference>
<dbReference type="Proteomes" id="UP000261420">
    <property type="component" value="Unplaced"/>
</dbReference>
<name>A0A3B4T966_SERDU</name>